<dbReference type="FunFam" id="3.40.30.10:FF:000001">
    <property type="entry name" value="Thioredoxin"/>
    <property type="match status" value="1"/>
</dbReference>
<keyword evidence="2" id="KW-0813">Transport</keyword>
<dbReference type="PROSITE" id="PS00194">
    <property type="entry name" value="THIOREDOXIN_1"/>
    <property type="match status" value="1"/>
</dbReference>
<comment type="similarity">
    <text evidence="1">Belongs to the thioredoxin family.</text>
</comment>
<dbReference type="Gene3D" id="3.40.30.10">
    <property type="entry name" value="Glutaredoxin"/>
    <property type="match status" value="1"/>
</dbReference>
<name>E4RT76_LEAB4</name>
<sequence>MNSFFQKINSEQLTLVDFYATWCGPCKTMAPILSDLKKKVGDAATILKVDVDANPAISQQYRIQGVPTLILFKKGQILWRQSGVVALPQLEHIIHQYQA</sequence>
<dbReference type="PANTHER" id="PTHR45663">
    <property type="entry name" value="GEO12009P1"/>
    <property type="match status" value="1"/>
</dbReference>
<keyword evidence="11" id="KW-1185">Reference proteome</keyword>
<evidence type="ECO:0000256" key="8">
    <source>
        <dbReference type="PIRSR" id="PIRSR000077-4"/>
    </source>
</evidence>
<feature type="domain" description="Thioredoxin" evidence="9">
    <location>
        <begin position="1"/>
        <end position="99"/>
    </location>
</feature>
<dbReference type="EMBL" id="CP002305">
    <property type="protein sequence ID" value="ADQ18614.1"/>
    <property type="molecule type" value="Genomic_DNA"/>
</dbReference>
<dbReference type="KEGG" id="lby:Lbys_2952"/>
<feature type="site" description="Deprotonates C-terminal active site Cys" evidence="7">
    <location>
        <position position="17"/>
    </location>
</feature>
<dbReference type="STRING" id="649349.Lbys_2952"/>
<keyword evidence="3" id="KW-0249">Electron transport</keyword>
<evidence type="ECO:0000256" key="2">
    <source>
        <dbReference type="ARBA" id="ARBA00022448"/>
    </source>
</evidence>
<dbReference type="PANTHER" id="PTHR45663:SF11">
    <property type="entry name" value="GEO12009P1"/>
    <property type="match status" value="1"/>
</dbReference>
<feature type="disulfide bond" description="Redox-active" evidence="8">
    <location>
        <begin position="23"/>
        <end position="26"/>
    </location>
</feature>
<gene>
    <name evidence="10" type="ordered locus">Lbys_2952</name>
</gene>
<dbReference type="InterPro" id="IPR005746">
    <property type="entry name" value="Thioredoxin"/>
</dbReference>
<reference key="1">
    <citation type="submission" date="2010-11" db="EMBL/GenBank/DDBJ databases">
        <title>The complete genome of Leadbetterella byssophila DSM 17132.</title>
        <authorList>
            <consortium name="US DOE Joint Genome Institute (JGI-PGF)"/>
            <person name="Lucas S."/>
            <person name="Copeland A."/>
            <person name="Lapidus A."/>
            <person name="Glavina del Rio T."/>
            <person name="Dalin E."/>
            <person name="Tice H."/>
            <person name="Bruce D."/>
            <person name="Goodwin L."/>
            <person name="Pitluck S."/>
            <person name="Kyrpides N."/>
            <person name="Mavromatis K."/>
            <person name="Ivanova N."/>
            <person name="Teshima H."/>
            <person name="Brettin T."/>
            <person name="Detter J.C."/>
            <person name="Han C."/>
            <person name="Tapia R."/>
            <person name="Land M."/>
            <person name="Hauser L."/>
            <person name="Markowitz V."/>
            <person name="Cheng J.-F."/>
            <person name="Hugenholtz P."/>
            <person name="Woyke T."/>
            <person name="Wu D."/>
            <person name="Tindall B."/>
            <person name="Pomrenke H.G."/>
            <person name="Brambilla E."/>
            <person name="Klenk H.-P."/>
            <person name="Eisen J.A."/>
        </authorList>
    </citation>
    <scope>NUCLEOTIDE SEQUENCE [LARGE SCALE GENOMIC DNA]</scope>
    <source>
        <strain>DSM 17132</strain>
    </source>
</reference>
<dbReference type="PROSITE" id="PS51352">
    <property type="entry name" value="THIOREDOXIN_2"/>
    <property type="match status" value="1"/>
</dbReference>
<keyword evidence="5 8" id="KW-0676">Redox-active center</keyword>
<feature type="site" description="Contributes to redox potential value" evidence="7">
    <location>
        <position position="25"/>
    </location>
</feature>
<evidence type="ECO:0000313" key="11">
    <source>
        <dbReference type="Proteomes" id="UP000007435"/>
    </source>
</evidence>
<evidence type="ECO:0000256" key="7">
    <source>
        <dbReference type="PIRSR" id="PIRSR000077-1"/>
    </source>
</evidence>
<feature type="active site" description="Nucleophile" evidence="7">
    <location>
        <position position="26"/>
    </location>
</feature>
<evidence type="ECO:0000256" key="3">
    <source>
        <dbReference type="ARBA" id="ARBA00022982"/>
    </source>
</evidence>
<dbReference type="GO" id="GO:0045454">
    <property type="term" value="P:cell redox homeostasis"/>
    <property type="evidence" value="ECO:0007669"/>
    <property type="project" value="TreeGrafter"/>
</dbReference>
<feature type="active site" description="Nucleophile" evidence="7">
    <location>
        <position position="23"/>
    </location>
</feature>
<dbReference type="GO" id="GO:0015035">
    <property type="term" value="F:protein-disulfide reductase activity"/>
    <property type="evidence" value="ECO:0007669"/>
    <property type="project" value="UniProtKB-UniRule"/>
</dbReference>
<feature type="site" description="Contributes to redox potential value" evidence="7">
    <location>
        <position position="24"/>
    </location>
</feature>
<dbReference type="PIRSF" id="PIRSF000077">
    <property type="entry name" value="Thioredoxin"/>
    <property type="match status" value="1"/>
</dbReference>
<evidence type="ECO:0000259" key="9">
    <source>
        <dbReference type="PROSITE" id="PS51352"/>
    </source>
</evidence>
<dbReference type="RefSeq" id="WP_013409646.1">
    <property type="nucleotide sequence ID" value="NC_014655.1"/>
</dbReference>
<accession>E4RT76</accession>
<evidence type="ECO:0000256" key="5">
    <source>
        <dbReference type="ARBA" id="ARBA00023284"/>
    </source>
</evidence>
<evidence type="ECO:0000313" key="10">
    <source>
        <dbReference type="EMBL" id="ADQ18614.1"/>
    </source>
</evidence>
<keyword evidence="4 8" id="KW-1015">Disulfide bond</keyword>
<evidence type="ECO:0000256" key="4">
    <source>
        <dbReference type="ARBA" id="ARBA00023157"/>
    </source>
</evidence>
<protein>
    <recommendedName>
        <fullName evidence="6">Thioredoxin</fullName>
    </recommendedName>
</protein>
<dbReference type="eggNOG" id="COG0526">
    <property type="taxonomic scope" value="Bacteria"/>
</dbReference>
<dbReference type="AlphaFoldDB" id="E4RT76"/>
<dbReference type="Proteomes" id="UP000007435">
    <property type="component" value="Chromosome"/>
</dbReference>
<dbReference type="SUPFAM" id="SSF52833">
    <property type="entry name" value="Thioredoxin-like"/>
    <property type="match status" value="1"/>
</dbReference>
<organism evidence="10 11">
    <name type="scientific">Leadbetterella byssophila (strain DSM 17132 / JCM 16389 / KACC 11308 / NBRC 106382 / 4M15)</name>
    <dbReference type="NCBI Taxonomy" id="649349"/>
    <lineage>
        <taxon>Bacteria</taxon>
        <taxon>Pseudomonadati</taxon>
        <taxon>Bacteroidota</taxon>
        <taxon>Cytophagia</taxon>
        <taxon>Cytophagales</taxon>
        <taxon>Leadbetterellaceae</taxon>
        <taxon>Leadbetterella</taxon>
    </lineage>
</organism>
<proteinExistence type="inferred from homology"/>
<evidence type="ECO:0000256" key="1">
    <source>
        <dbReference type="ARBA" id="ARBA00008987"/>
    </source>
</evidence>
<dbReference type="CDD" id="cd02947">
    <property type="entry name" value="TRX_family"/>
    <property type="match status" value="1"/>
</dbReference>
<dbReference type="OrthoDB" id="9790390at2"/>
<dbReference type="NCBIfam" id="TIGR01068">
    <property type="entry name" value="thioredoxin"/>
    <property type="match status" value="1"/>
</dbReference>
<dbReference type="InterPro" id="IPR017937">
    <property type="entry name" value="Thioredoxin_CS"/>
</dbReference>
<dbReference type="InterPro" id="IPR036249">
    <property type="entry name" value="Thioredoxin-like_sf"/>
</dbReference>
<evidence type="ECO:0000256" key="6">
    <source>
        <dbReference type="NCBIfam" id="TIGR01068"/>
    </source>
</evidence>
<dbReference type="HOGENOM" id="CLU_090389_10_4_10"/>
<dbReference type="PRINTS" id="PR00421">
    <property type="entry name" value="THIOREDOXIN"/>
</dbReference>
<dbReference type="Pfam" id="PF00085">
    <property type="entry name" value="Thioredoxin"/>
    <property type="match status" value="1"/>
</dbReference>
<dbReference type="GO" id="GO:0005829">
    <property type="term" value="C:cytosol"/>
    <property type="evidence" value="ECO:0007669"/>
    <property type="project" value="TreeGrafter"/>
</dbReference>
<reference evidence="10 11" key="2">
    <citation type="journal article" date="2011" name="Stand. Genomic Sci.">
        <title>Complete genome sequence of Leadbetterella byssophila type strain (4M15).</title>
        <authorList>
            <person name="Abt B."/>
            <person name="Teshima H."/>
            <person name="Lucas S."/>
            <person name="Lapidus A."/>
            <person name="Del Rio T.G."/>
            <person name="Nolan M."/>
            <person name="Tice H."/>
            <person name="Cheng J.F."/>
            <person name="Pitluck S."/>
            <person name="Liolios K."/>
            <person name="Pagani I."/>
            <person name="Ivanova N."/>
            <person name="Mavromatis K."/>
            <person name="Pati A."/>
            <person name="Tapia R."/>
            <person name="Han C."/>
            <person name="Goodwin L."/>
            <person name="Chen A."/>
            <person name="Palaniappan K."/>
            <person name="Land M."/>
            <person name="Hauser L."/>
            <person name="Chang Y.J."/>
            <person name="Jeffries C.D."/>
            <person name="Rohde M."/>
            <person name="Goker M."/>
            <person name="Tindall B.J."/>
            <person name="Detter J.C."/>
            <person name="Woyke T."/>
            <person name="Bristow J."/>
            <person name="Eisen J.A."/>
            <person name="Markowitz V."/>
            <person name="Hugenholtz P."/>
            <person name="Klenk H.P."/>
            <person name="Kyrpides N.C."/>
        </authorList>
    </citation>
    <scope>NUCLEOTIDE SEQUENCE [LARGE SCALE GENOMIC DNA]</scope>
    <source>
        <strain evidence="11">DSM 17132 / JCM 16389 / KACC 11308 / NBRC 106382 / 4M15</strain>
    </source>
</reference>
<dbReference type="InterPro" id="IPR013766">
    <property type="entry name" value="Thioredoxin_domain"/>
</dbReference>